<dbReference type="InterPro" id="IPR029063">
    <property type="entry name" value="SAM-dependent_MTases_sf"/>
</dbReference>
<gene>
    <name evidence="5" type="ORF">C7M71_029490</name>
</gene>
<dbReference type="CDD" id="cd02440">
    <property type="entry name" value="AdoMet_MTases"/>
    <property type="match status" value="1"/>
</dbReference>
<reference evidence="6" key="1">
    <citation type="submission" date="2018-07" db="EMBL/GenBank/DDBJ databases">
        <title>Streptacidiphilus bronchialis DSM 106435 chromosome.</title>
        <authorList>
            <person name="Batra D."/>
            <person name="Gulvik C.A."/>
        </authorList>
    </citation>
    <scope>NUCLEOTIDE SEQUENCE [LARGE SCALE GENOMIC DNA]</scope>
    <source>
        <strain evidence="6">DSM 106435</strain>
    </source>
</reference>
<evidence type="ECO:0000256" key="2">
    <source>
        <dbReference type="ARBA" id="ARBA00022679"/>
    </source>
</evidence>
<dbReference type="Gene3D" id="3.40.50.150">
    <property type="entry name" value="Vaccinia Virus protein VP39"/>
    <property type="match status" value="1"/>
</dbReference>
<dbReference type="KEGG" id="stri:C7M71_029490"/>
<dbReference type="OrthoDB" id="9811589at2"/>
<evidence type="ECO:0000313" key="5">
    <source>
        <dbReference type="EMBL" id="AXI80900.1"/>
    </source>
</evidence>
<evidence type="ECO:0000313" key="6">
    <source>
        <dbReference type="Proteomes" id="UP000249340"/>
    </source>
</evidence>
<organism evidence="5 6">
    <name type="scientific">Peterkaempfera bronchialis</name>
    <dbReference type="NCBI Taxonomy" id="2126346"/>
    <lineage>
        <taxon>Bacteria</taxon>
        <taxon>Bacillati</taxon>
        <taxon>Actinomycetota</taxon>
        <taxon>Actinomycetes</taxon>
        <taxon>Kitasatosporales</taxon>
        <taxon>Streptomycetaceae</taxon>
        <taxon>Peterkaempfera</taxon>
    </lineage>
</organism>
<dbReference type="InterPro" id="IPR041698">
    <property type="entry name" value="Methyltransf_25"/>
</dbReference>
<dbReference type="EMBL" id="CP031264">
    <property type="protein sequence ID" value="AXI80900.1"/>
    <property type="molecule type" value="Genomic_DNA"/>
</dbReference>
<evidence type="ECO:0000256" key="1">
    <source>
        <dbReference type="ARBA" id="ARBA00022603"/>
    </source>
</evidence>
<dbReference type="PANTHER" id="PTHR43464">
    <property type="entry name" value="METHYLTRANSFERASE"/>
    <property type="match status" value="1"/>
</dbReference>
<dbReference type="Gene3D" id="2.20.130.10">
    <property type="entry name" value="CAC2371-like domains"/>
    <property type="match status" value="1"/>
</dbReference>
<keyword evidence="3" id="KW-0949">S-adenosyl-L-methionine</keyword>
<evidence type="ECO:0000256" key="3">
    <source>
        <dbReference type="ARBA" id="ARBA00022691"/>
    </source>
</evidence>
<keyword evidence="2 5" id="KW-0808">Transferase</keyword>
<name>A0A345T4J5_9ACTN</name>
<sequence length="266" mass="30086">MKGQPCPPEEFPDLYDAIADAYDRLDDWIVREWGEKPRPERADFLERFWADRPDAVRSVLEVCCGTGLMLEQLALRGFEVTGLDRSAAMLDHARKRLGDEVPLLHAELPSIPVDRRFDAVISPGAAFNYLPGEDDLAATFRAVAEVLRPGGSFVFDILSRTMMDGHAGRSVWAADLGDLAFIWEFSNSPSGGYCDATYTQFLRHEAELEGPYTRTRELHRLYPLDPEMIRRVARDCGFTDPAVHDNYTPEPAHDATLYETWTFTRA</sequence>
<proteinExistence type="predicted"/>
<dbReference type="SUPFAM" id="SSF53335">
    <property type="entry name" value="S-adenosyl-L-methionine-dependent methyltransferases"/>
    <property type="match status" value="1"/>
</dbReference>
<dbReference type="Pfam" id="PF13649">
    <property type="entry name" value="Methyltransf_25"/>
    <property type="match status" value="1"/>
</dbReference>
<dbReference type="RefSeq" id="WP_111490695.1">
    <property type="nucleotide sequence ID" value="NZ_CP031264.1"/>
</dbReference>
<evidence type="ECO:0000259" key="4">
    <source>
        <dbReference type="Pfam" id="PF13649"/>
    </source>
</evidence>
<dbReference type="PANTHER" id="PTHR43464:SF19">
    <property type="entry name" value="UBIQUINONE BIOSYNTHESIS O-METHYLTRANSFERASE, MITOCHONDRIAL"/>
    <property type="match status" value="1"/>
</dbReference>
<protein>
    <submittedName>
        <fullName evidence="5">Class I SAM-dependent methyltransferase</fullName>
    </submittedName>
</protein>
<dbReference type="AlphaFoldDB" id="A0A345T4J5"/>
<keyword evidence="6" id="KW-1185">Reference proteome</keyword>
<accession>A0A345T4J5</accession>
<dbReference type="Proteomes" id="UP000249340">
    <property type="component" value="Chromosome"/>
</dbReference>
<dbReference type="GO" id="GO:0008168">
    <property type="term" value="F:methyltransferase activity"/>
    <property type="evidence" value="ECO:0007669"/>
    <property type="project" value="UniProtKB-KW"/>
</dbReference>
<keyword evidence="1 5" id="KW-0489">Methyltransferase</keyword>
<feature type="domain" description="Methyltransferase" evidence="4">
    <location>
        <begin position="59"/>
        <end position="151"/>
    </location>
</feature>
<dbReference type="GO" id="GO:0032259">
    <property type="term" value="P:methylation"/>
    <property type="evidence" value="ECO:0007669"/>
    <property type="project" value="UniProtKB-KW"/>
</dbReference>